<keyword evidence="3" id="KW-0597">Phosphoprotein</keyword>
<keyword evidence="7" id="KW-0520">NAD</keyword>
<dbReference type="FunFam" id="3.40.50.1220:FF:000038">
    <property type="entry name" value="NAD-dependent protein deacetylase sirtuin-6 isoform X2"/>
    <property type="match status" value="1"/>
</dbReference>
<dbReference type="GO" id="GO:0035861">
    <property type="term" value="C:site of double-strand break"/>
    <property type="evidence" value="ECO:0007669"/>
    <property type="project" value="UniProtKB-ARBA"/>
</dbReference>
<keyword evidence="18" id="KW-1185">Reference proteome</keyword>
<dbReference type="GO" id="GO:0000785">
    <property type="term" value="C:chromatin"/>
    <property type="evidence" value="ECO:0007669"/>
    <property type="project" value="TreeGrafter"/>
</dbReference>
<evidence type="ECO:0000256" key="2">
    <source>
        <dbReference type="ARBA" id="ARBA00012928"/>
    </source>
</evidence>
<comment type="similarity">
    <text evidence="8">Belongs to the sirtuin family. Class IV subfamily.</text>
</comment>
<evidence type="ECO:0000256" key="9">
    <source>
        <dbReference type="ARBA" id="ARBA00041832"/>
    </source>
</evidence>
<keyword evidence="6 15" id="KW-0862">Zinc</keyword>
<dbReference type="EC" id="2.3.1.286" evidence="2"/>
<comment type="catalytic activity">
    <reaction evidence="13">
        <text>N(6)-propanoyl-L-lysyl-[protein] + NAD(+) + H2O = 3''-O-propanoyl-ADP-D-ribose + nicotinamide + L-lysyl-[protein]</text>
        <dbReference type="Rhea" id="RHEA:23500"/>
        <dbReference type="Rhea" id="RHEA-COMP:9752"/>
        <dbReference type="Rhea" id="RHEA-COMP:13758"/>
        <dbReference type="ChEBI" id="CHEBI:15377"/>
        <dbReference type="ChEBI" id="CHEBI:17154"/>
        <dbReference type="ChEBI" id="CHEBI:29969"/>
        <dbReference type="ChEBI" id="CHEBI:57540"/>
        <dbReference type="ChEBI" id="CHEBI:138019"/>
        <dbReference type="ChEBI" id="CHEBI:145015"/>
    </reaction>
    <physiologicalReaction direction="left-to-right" evidence="13">
        <dbReference type="Rhea" id="RHEA:23501"/>
    </physiologicalReaction>
</comment>
<dbReference type="GO" id="GO:0005634">
    <property type="term" value="C:nucleus"/>
    <property type="evidence" value="ECO:0007669"/>
    <property type="project" value="TreeGrafter"/>
</dbReference>
<comment type="catalytic activity">
    <reaction evidence="12">
        <text>N(6)-succinyl-L-lysyl-[protein] + NAD(+) + H2O = 2''-O-succinyl-ADP-D-ribose + nicotinamide + L-lysyl-[protein]</text>
        <dbReference type="Rhea" id="RHEA:47668"/>
        <dbReference type="Rhea" id="RHEA-COMP:9752"/>
        <dbReference type="Rhea" id="RHEA-COMP:11877"/>
        <dbReference type="ChEBI" id="CHEBI:15377"/>
        <dbReference type="ChEBI" id="CHEBI:17154"/>
        <dbReference type="ChEBI" id="CHEBI:29969"/>
        <dbReference type="ChEBI" id="CHEBI:57540"/>
        <dbReference type="ChEBI" id="CHEBI:87830"/>
        <dbReference type="ChEBI" id="CHEBI:87832"/>
    </reaction>
    <physiologicalReaction direction="left-to-right" evidence="12">
        <dbReference type="Rhea" id="RHEA:47669"/>
    </physiologicalReaction>
</comment>
<dbReference type="SUPFAM" id="SSF52467">
    <property type="entry name" value="DHS-like NAD/FAD-binding domain"/>
    <property type="match status" value="1"/>
</dbReference>
<comment type="catalytic activity">
    <reaction evidence="14">
        <text>N(6)-glutaryl-L-lysyl-[protein] + NAD(+) + H2O = 2''-O-glutaryl-ADP-D-ribose + nicotinamide + L-lysyl-[protein]</text>
        <dbReference type="Rhea" id="RHEA:47664"/>
        <dbReference type="Rhea" id="RHEA-COMP:9752"/>
        <dbReference type="Rhea" id="RHEA-COMP:11875"/>
        <dbReference type="ChEBI" id="CHEBI:15377"/>
        <dbReference type="ChEBI" id="CHEBI:17154"/>
        <dbReference type="ChEBI" id="CHEBI:29969"/>
        <dbReference type="ChEBI" id="CHEBI:57540"/>
        <dbReference type="ChEBI" id="CHEBI:87828"/>
        <dbReference type="ChEBI" id="CHEBI:87829"/>
    </reaction>
    <physiologicalReaction direction="left-to-right" evidence="14">
        <dbReference type="Rhea" id="RHEA:47665"/>
    </physiologicalReaction>
</comment>
<evidence type="ECO:0000256" key="8">
    <source>
        <dbReference type="ARBA" id="ARBA00038170"/>
    </source>
</evidence>
<feature type="active site" description="Proton acceptor" evidence="15">
    <location>
        <position position="186"/>
    </location>
</feature>
<feature type="binding site" evidence="15">
    <location>
        <position position="194"/>
    </location>
    <ligand>
        <name>Zn(2+)</name>
        <dbReference type="ChEBI" id="CHEBI:29105"/>
    </ligand>
</feature>
<dbReference type="PANTHER" id="PTHR11085:SF1">
    <property type="entry name" value="NAD-DEPENDENT PROTEIN DEACETYLASE SIRTUIN-7"/>
    <property type="match status" value="1"/>
</dbReference>
<dbReference type="AlphaFoldDB" id="A0A087TQH4"/>
<reference evidence="17 18" key="1">
    <citation type="submission" date="2013-11" db="EMBL/GenBank/DDBJ databases">
        <title>Genome sequencing of Stegodyphus mimosarum.</title>
        <authorList>
            <person name="Bechsgaard J."/>
        </authorList>
    </citation>
    <scope>NUCLEOTIDE SEQUENCE [LARGE SCALE GENOMIC DNA]</scope>
</reference>
<comment type="catalytic activity">
    <reaction evidence="11">
        <text>N(6)-decanoyl-L-lysyl-[protein] + NAD(+) + H2O = 2''-O-decanoyl-ADP-D-ribose + nicotinamide + L-lysyl-[protein]</text>
        <dbReference type="Rhea" id="RHEA:70631"/>
        <dbReference type="Rhea" id="RHEA-COMP:9752"/>
        <dbReference type="Rhea" id="RHEA-COMP:17932"/>
        <dbReference type="ChEBI" id="CHEBI:15377"/>
        <dbReference type="ChEBI" id="CHEBI:17154"/>
        <dbReference type="ChEBI" id="CHEBI:29969"/>
        <dbReference type="ChEBI" id="CHEBI:57540"/>
        <dbReference type="ChEBI" id="CHEBI:143222"/>
        <dbReference type="ChEBI" id="CHEBI:189688"/>
    </reaction>
    <physiologicalReaction direction="left-to-right" evidence="11">
        <dbReference type="Rhea" id="RHEA:70632"/>
    </physiologicalReaction>
</comment>
<evidence type="ECO:0000256" key="10">
    <source>
        <dbReference type="ARBA" id="ARBA00043038"/>
    </source>
</evidence>
<keyword evidence="4" id="KW-0808">Transferase</keyword>
<feature type="binding site" evidence="15">
    <location>
        <position position="227"/>
    </location>
    <ligand>
        <name>Zn(2+)</name>
        <dbReference type="ChEBI" id="CHEBI:29105"/>
    </ligand>
</feature>
<dbReference type="GO" id="GO:0046872">
    <property type="term" value="F:metal ion binding"/>
    <property type="evidence" value="ECO:0007669"/>
    <property type="project" value="UniProtKB-KW"/>
</dbReference>
<dbReference type="GO" id="GO:0097372">
    <property type="term" value="F:histone H3K18 deacetylase activity, NAD-dependent"/>
    <property type="evidence" value="ECO:0007669"/>
    <property type="project" value="TreeGrafter"/>
</dbReference>
<evidence type="ECO:0000256" key="5">
    <source>
        <dbReference type="ARBA" id="ARBA00022723"/>
    </source>
</evidence>
<dbReference type="Proteomes" id="UP000054359">
    <property type="component" value="Unassembled WGS sequence"/>
</dbReference>
<feature type="non-terminal residue" evidence="17">
    <location>
        <position position="496"/>
    </location>
</feature>
<gene>
    <name evidence="17" type="ORF">X975_10477</name>
</gene>
<evidence type="ECO:0000256" key="4">
    <source>
        <dbReference type="ARBA" id="ARBA00022679"/>
    </source>
</evidence>
<feature type="binding site" evidence="15">
    <location>
        <position position="197"/>
    </location>
    <ligand>
        <name>Zn(2+)</name>
        <dbReference type="ChEBI" id="CHEBI:29105"/>
    </ligand>
</feature>
<dbReference type="GO" id="GO:0070403">
    <property type="term" value="F:NAD+ binding"/>
    <property type="evidence" value="ECO:0007669"/>
    <property type="project" value="InterPro"/>
</dbReference>
<dbReference type="Gene3D" id="2.20.28.200">
    <property type="match status" value="1"/>
</dbReference>
<dbReference type="EMBL" id="KK116298">
    <property type="protein sequence ID" value="KFM67363.1"/>
    <property type="molecule type" value="Genomic_DNA"/>
</dbReference>
<dbReference type="GO" id="GO:0010468">
    <property type="term" value="P:regulation of gene expression"/>
    <property type="evidence" value="ECO:0007669"/>
    <property type="project" value="UniProtKB-ARBA"/>
</dbReference>
<dbReference type="PROSITE" id="PS50305">
    <property type="entry name" value="SIRTUIN"/>
    <property type="match status" value="1"/>
</dbReference>
<sequence>MAERAQRQVKKNQDLQRILNQQRERTQMRQIRKILKKPYTDRTEEELKILDSVPDLVHQIQNSIQKHKSLKERTKEIHDDPETLASKCAQLSQALKESSFTVVYTGAGISTSAEIPDYRGPDGIWTLLQQGKEIKFKDLSLAEPTFTHMALKQLHKEGFISHIVSQNCDGLHLRSGLPRSALSEVHGNMFIEVCPKCKPLKQYIRLFDVTERTGLHRHKTGRFCKKCGTELHDTIVHFGEKGTLSWPMNWKGAVKAVSKADLILCLGTSLRVLRRYHGLWMTHKPHIKRPKLYIVNLQWTSKDTQATLKIHGKCDEVMKQVTTNLGVNVPKYEKESDPIFNLASPLTSRETSSTTRLYLRKNSDDLVNHCDALDKKINHEVPESQVKIEANAEQLEKDAKSDTDIRNSEMLMDTNEMNAFLPHIKLLDITSASSLLKLNAERIDSRTYFIKSETKTNLQGNKTTFSGWYGKGCAKWKKYRRKTNPPYKCLKVENEG</sequence>
<dbReference type="InterPro" id="IPR029035">
    <property type="entry name" value="DHS-like_NAD/FAD-binding_dom"/>
</dbReference>
<name>A0A087TQH4_STEMI</name>
<dbReference type="PANTHER" id="PTHR11085">
    <property type="entry name" value="NAD-DEPENDENT PROTEIN DEACYLASE SIRTUIN-5, MITOCHONDRIAL-RELATED"/>
    <property type="match status" value="1"/>
</dbReference>
<dbReference type="InterPro" id="IPR026590">
    <property type="entry name" value="Ssirtuin_cat_dom"/>
</dbReference>
<organism evidence="17 18">
    <name type="scientific">Stegodyphus mimosarum</name>
    <name type="common">African social velvet spider</name>
    <dbReference type="NCBI Taxonomy" id="407821"/>
    <lineage>
        <taxon>Eukaryota</taxon>
        <taxon>Metazoa</taxon>
        <taxon>Ecdysozoa</taxon>
        <taxon>Arthropoda</taxon>
        <taxon>Chelicerata</taxon>
        <taxon>Arachnida</taxon>
        <taxon>Araneae</taxon>
        <taxon>Araneomorphae</taxon>
        <taxon>Entelegynae</taxon>
        <taxon>Eresoidea</taxon>
        <taxon>Eresidae</taxon>
        <taxon>Stegodyphus</taxon>
    </lineage>
</organism>
<dbReference type="Pfam" id="PF02146">
    <property type="entry name" value="SIR2"/>
    <property type="match status" value="1"/>
</dbReference>
<dbReference type="GO" id="GO:0140861">
    <property type="term" value="P:DNA repair-dependent chromatin remodeling"/>
    <property type="evidence" value="ECO:0007669"/>
    <property type="project" value="UniProtKB-ARBA"/>
</dbReference>
<keyword evidence="5 15" id="KW-0479">Metal-binding</keyword>
<evidence type="ECO:0000256" key="7">
    <source>
        <dbReference type="ARBA" id="ARBA00023027"/>
    </source>
</evidence>
<comment type="cofactor">
    <cofactor evidence="1">
        <name>Zn(2+)</name>
        <dbReference type="ChEBI" id="CHEBI:29105"/>
    </cofactor>
</comment>
<evidence type="ECO:0000259" key="16">
    <source>
        <dbReference type="PROSITE" id="PS50305"/>
    </source>
</evidence>
<feature type="domain" description="Deacetylase sirtuin-type" evidence="16">
    <location>
        <begin position="81"/>
        <end position="335"/>
    </location>
</feature>
<evidence type="ECO:0000256" key="15">
    <source>
        <dbReference type="PROSITE-ProRule" id="PRU00236"/>
    </source>
</evidence>
<evidence type="ECO:0000256" key="3">
    <source>
        <dbReference type="ARBA" id="ARBA00022553"/>
    </source>
</evidence>
<feature type="binding site" evidence="15">
    <location>
        <position position="224"/>
    </location>
    <ligand>
        <name>Zn(2+)</name>
        <dbReference type="ChEBI" id="CHEBI:29105"/>
    </ligand>
</feature>
<dbReference type="STRING" id="407821.A0A087TQH4"/>
<evidence type="ECO:0000256" key="11">
    <source>
        <dbReference type="ARBA" id="ARBA00050237"/>
    </source>
</evidence>
<dbReference type="OrthoDB" id="2919105at2759"/>
<evidence type="ECO:0000313" key="18">
    <source>
        <dbReference type="Proteomes" id="UP000054359"/>
    </source>
</evidence>
<dbReference type="InterPro" id="IPR003000">
    <property type="entry name" value="Sirtuin"/>
</dbReference>
<proteinExistence type="inferred from homology"/>
<dbReference type="FunFam" id="2.20.28.200:FF:000002">
    <property type="entry name" value="NAD-dependent deacetylase sirtuin-7"/>
    <property type="match status" value="1"/>
</dbReference>
<dbReference type="OMA" id="CMEHEGS"/>
<evidence type="ECO:0000256" key="13">
    <source>
        <dbReference type="ARBA" id="ARBA00051399"/>
    </source>
</evidence>
<dbReference type="Gene3D" id="3.40.50.1220">
    <property type="entry name" value="TPP-binding domain"/>
    <property type="match status" value="1"/>
</dbReference>
<evidence type="ECO:0000256" key="14">
    <source>
        <dbReference type="ARBA" id="ARBA00052763"/>
    </source>
</evidence>
<protein>
    <recommendedName>
        <fullName evidence="2">protein acetyllysine N-acetyltransferase</fullName>
        <ecNumber evidence="2">2.3.1.286</ecNumber>
    </recommendedName>
    <alternativeName>
        <fullName evidence="10">Regulatory protein SIR2 homolog 7</fullName>
    </alternativeName>
    <alternativeName>
        <fullName evidence="9">SIR2-like protein 7</fullName>
    </alternativeName>
</protein>
<evidence type="ECO:0000256" key="1">
    <source>
        <dbReference type="ARBA" id="ARBA00001947"/>
    </source>
</evidence>
<evidence type="ECO:0000313" key="17">
    <source>
        <dbReference type="EMBL" id="KFM67363.1"/>
    </source>
</evidence>
<dbReference type="InterPro" id="IPR050134">
    <property type="entry name" value="NAD-dep_sirtuin_deacylases"/>
</dbReference>
<evidence type="ECO:0000256" key="12">
    <source>
        <dbReference type="ARBA" id="ARBA00051105"/>
    </source>
</evidence>
<evidence type="ECO:0000256" key="6">
    <source>
        <dbReference type="ARBA" id="ARBA00022833"/>
    </source>
</evidence>
<accession>A0A087TQH4</accession>